<dbReference type="Proteomes" id="UP000002729">
    <property type="component" value="Unassembled WGS sequence"/>
</dbReference>
<gene>
    <name evidence="1" type="ORF">AURANDRAFT_65627</name>
</gene>
<dbReference type="AlphaFoldDB" id="F0YEK7"/>
<dbReference type="RefSeq" id="XP_009038851.1">
    <property type="nucleotide sequence ID" value="XM_009040603.1"/>
</dbReference>
<dbReference type="KEGG" id="aaf:AURANDRAFT_65627"/>
<protein>
    <recommendedName>
        <fullName evidence="3">UBA domain-containing protein</fullName>
    </recommendedName>
</protein>
<name>F0YEK7_AURAN</name>
<evidence type="ECO:0000313" key="1">
    <source>
        <dbReference type="EMBL" id="EGB06270.1"/>
    </source>
</evidence>
<organism evidence="2">
    <name type="scientific">Aureococcus anophagefferens</name>
    <name type="common">Harmful bloom alga</name>
    <dbReference type="NCBI Taxonomy" id="44056"/>
    <lineage>
        <taxon>Eukaryota</taxon>
        <taxon>Sar</taxon>
        <taxon>Stramenopiles</taxon>
        <taxon>Ochrophyta</taxon>
        <taxon>Pelagophyceae</taxon>
        <taxon>Pelagomonadales</taxon>
        <taxon>Pelagomonadaceae</taxon>
        <taxon>Aureococcus</taxon>
    </lineage>
</organism>
<dbReference type="EMBL" id="GL833135">
    <property type="protein sequence ID" value="EGB06270.1"/>
    <property type="molecule type" value="Genomic_DNA"/>
</dbReference>
<dbReference type="GeneID" id="20225432"/>
<evidence type="ECO:0000313" key="2">
    <source>
        <dbReference type="Proteomes" id="UP000002729"/>
    </source>
</evidence>
<proteinExistence type="predicted"/>
<accession>F0YEK7</accession>
<evidence type="ECO:0008006" key="3">
    <source>
        <dbReference type="Google" id="ProtNLM"/>
    </source>
</evidence>
<dbReference type="OrthoDB" id="10677540at2759"/>
<keyword evidence="2" id="KW-1185">Reference proteome</keyword>
<reference evidence="1 2" key="1">
    <citation type="journal article" date="2011" name="Proc. Natl. Acad. Sci. U.S.A.">
        <title>Niche of harmful alga Aureococcus anophagefferens revealed through ecogenomics.</title>
        <authorList>
            <person name="Gobler C.J."/>
            <person name="Berry D.L."/>
            <person name="Dyhrman S.T."/>
            <person name="Wilhelm S.W."/>
            <person name="Salamov A."/>
            <person name="Lobanov A.V."/>
            <person name="Zhang Y."/>
            <person name="Collier J.L."/>
            <person name="Wurch L.L."/>
            <person name="Kustka A.B."/>
            <person name="Dill B.D."/>
            <person name="Shah M."/>
            <person name="VerBerkmoes N.C."/>
            <person name="Kuo A."/>
            <person name="Terry A."/>
            <person name="Pangilinan J."/>
            <person name="Lindquist E.A."/>
            <person name="Lucas S."/>
            <person name="Paulsen I.T."/>
            <person name="Hattenrath-Lehmann T.K."/>
            <person name="Talmage S.C."/>
            <person name="Walker E.A."/>
            <person name="Koch F."/>
            <person name="Burson A.M."/>
            <person name="Marcoval M.A."/>
            <person name="Tang Y.Z."/>
            <person name="Lecleir G.R."/>
            <person name="Coyne K.J."/>
            <person name="Berg G.M."/>
            <person name="Bertrand E.M."/>
            <person name="Saito M.A."/>
            <person name="Gladyshev V.N."/>
            <person name="Grigoriev I.V."/>
        </authorList>
    </citation>
    <scope>NUCLEOTIDE SEQUENCE [LARGE SCALE GENOMIC DNA]</scope>
    <source>
        <strain evidence="2">CCMP 1984</strain>
    </source>
</reference>
<dbReference type="InParanoid" id="F0YEK7"/>
<sequence>MAESLGSGLTAGEERAMVERLAAHTDCTRAEARGALAAAKWHEGRAAETLLPDLLYLSPKKDAAQAAKIRQVADIGRCSAEDAARALEASGWDASDALVAVGAGKESEIPNFKGSYLGRFPLVAVALGAVAAKGADRRVEDAKVAQVVEIAAVSEAWAKLALESCRWDVSAACAFVGRKRVRRLQRLQSRPFSTRFG</sequence>